<dbReference type="EMBL" id="JAYMYQ010000003">
    <property type="protein sequence ID" value="KAK7344589.1"/>
    <property type="molecule type" value="Genomic_DNA"/>
</dbReference>
<proteinExistence type="predicted"/>
<keyword evidence="2" id="KW-1185">Reference proteome</keyword>
<evidence type="ECO:0000313" key="2">
    <source>
        <dbReference type="Proteomes" id="UP001367508"/>
    </source>
</evidence>
<protein>
    <submittedName>
        <fullName evidence="1">Uncharacterized protein</fullName>
    </submittedName>
</protein>
<dbReference type="Proteomes" id="UP001367508">
    <property type="component" value="Unassembled WGS sequence"/>
</dbReference>
<reference evidence="1 2" key="1">
    <citation type="submission" date="2024-01" db="EMBL/GenBank/DDBJ databases">
        <title>The genomes of 5 underutilized Papilionoideae crops provide insights into root nodulation and disease resistanc.</title>
        <authorList>
            <person name="Jiang F."/>
        </authorList>
    </citation>
    <scope>NUCLEOTIDE SEQUENCE [LARGE SCALE GENOMIC DNA]</scope>
    <source>
        <strain evidence="1">LVBAO_FW01</strain>
        <tissue evidence="1">Leaves</tissue>
    </source>
</reference>
<accession>A0AAN9M1T6</accession>
<name>A0AAN9M1T6_CANGL</name>
<organism evidence="1 2">
    <name type="scientific">Canavalia gladiata</name>
    <name type="common">Sword bean</name>
    <name type="synonym">Dolichos gladiatus</name>
    <dbReference type="NCBI Taxonomy" id="3824"/>
    <lineage>
        <taxon>Eukaryota</taxon>
        <taxon>Viridiplantae</taxon>
        <taxon>Streptophyta</taxon>
        <taxon>Embryophyta</taxon>
        <taxon>Tracheophyta</taxon>
        <taxon>Spermatophyta</taxon>
        <taxon>Magnoliopsida</taxon>
        <taxon>eudicotyledons</taxon>
        <taxon>Gunneridae</taxon>
        <taxon>Pentapetalae</taxon>
        <taxon>rosids</taxon>
        <taxon>fabids</taxon>
        <taxon>Fabales</taxon>
        <taxon>Fabaceae</taxon>
        <taxon>Papilionoideae</taxon>
        <taxon>50 kb inversion clade</taxon>
        <taxon>NPAAA clade</taxon>
        <taxon>indigoferoid/millettioid clade</taxon>
        <taxon>Phaseoleae</taxon>
        <taxon>Canavalia</taxon>
    </lineage>
</organism>
<sequence length="114" mass="12171">MMMSLNQHIAVTIAKKVEGSGAETASESTSNGVNGSLAVAPTLFWVPSERQRSGGLMSSCGGRLWKSSLQLLSLGRTFNDFPCGGDNIVVNQGFALVGLREVMGFLFLLDSRFL</sequence>
<evidence type="ECO:0000313" key="1">
    <source>
        <dbReference type="EMBL" id="KAK7344589.1"/>
    </source>
</evidence>
<dbReference type="AlphaFoldDB" id="A0AAN9M1T6"/>
<comment type="caution">
    <text evidence="1">The sequence shown here is derived from an EMBL/GenBank/DDBJ whole genome shotgun (WGS) entry which is preliminary data.</text>
</comment>
<gene>
    <name evidence="1" type="ORF">VNO77_14370</name>
</gene>